<evidence type="ECO:0000313" key="3">
    <source>
        <dbReference type="EMBL" id="VHO06639.1"/>
    </source>
</evidence>
<dbReference type="PANTHER" id="PTHR43174">
    <property type="entry name" value="UDP-N-ACETYLGLUCOSAMINE 2-EPIMERASE"/>
    <property type="match status" value="1"/>
</dbReference>
<protein>
    <submittedName>
        <fullName evidence="3">UDP-N-acetylglucosamine 2-epimerase</fullName>
        <ecNumber evidence="3">5.1.3.14</ecNumber>
    </submittedName>
</protein>
<gene>
    <name evidence="3" type="ORF">BAL341_3651</name>
</gene>
<proteinExistence type="inferred from homology"/>
<evidence type="ECO:0000259" key="2">
    <source>
        <dbReference type="Pfam" id="PF02350"/>
    </source>
</evidence>
<dbReference type="EMBL" id="CAAJGR010000034">
    <property type="protein sequence ID" value="VHO06639.1"/>
    <property type="molecule type" value="Genomic_DNA"/>
</dbReference>
<dbReference type="InterPro" id="IPR003331">
    <property type="entry name" value="UDP_GlcNAc_Epimerase_2_dom"/>
</dbReference>
<dbReference type="Gene3D" id="3.40.50.2000">
    <property type="entry name" value="Glycogen Phosphorylase B"/>
    <property type="match status" value="1"/>
</dbReference>
<keyword evidence="1 3" id="KW-0413">Isomerase</keyword>
<dbReference type="InterPro" id="IPR029767">
    <property type="entry name" value="WecB-like"/>
</dbReference>
<reference evidence="3" key="1">
    <citation type="submission" date="2019-04" db="EMBL/GenBank/DDBJ databases">
        <authorList>
            <person name="Brambilla D."/>
        </authorList>
    </citation>
    <scope>NUCLEOTIDE SEQUENCE</scope>
    <source>
        <strain evidence="3">BAL1</strain>
    </source>
</reference>
<dbReference type="AlphaFoldDB" id="A0A486XVQ5"/>
<dbReference type="PANTHER" id="PTHR43174:SF3">
    <property type="entry name" value="UDP-N-ACETYLGLUCOSAMINE 2-EPIMERASE"/>
    <property type="match status" value="1"/>
</dbReference>
<dbReference type="Pfam" id="PF02350">
    <property type="entry name" value="Epimerase_2"/>
    <property type="match status" value="1"/>
</dbReference>
<dbReference type="SUPFAM" id="SSF53756">
    <property type="entry name" value="UDP-Glycosyltransferase/glycogen phosphorylase"/>
    <property type="match status" value="1"/>
</dbReference>
<dbReference type="GO" id="GO:0008761">
    <property type="term" value="F:UDP-N-acetylglucosamine 2-epimerase activity"/>
    <property type="evidence" value="ECO:0007669"/>
    <property type="project" value="UniProtKB-EC"/>
</dbReference>
<comment type="similarity">
    <text evidence="1">Belongs to the UDP-N-acetylglucosamine 2-epimerase family.</text>
</comment>
<dbReference type="EC" id="5.1.3.14" evidence="3"/>
<organism evidence="3">
    <name type="scientific">Rheinheimera sp. BAL341</name>
    <dbReference type="NCBI Taxonomy" id="1708203"/>
    <lineage>
        <taxon>Bacteria</taxon>
        <taxon>Pseudomonadati</taxon>
        <taxon>Pseudomonadota</taxon>
        <taxon>Gammaproteobacteria</taxon>
        <taxon>Chromatiales</taxon>
        <taxon>Chromatiaceae</taxon>
        <taxon>Rheinheimera</taxon>
    </lineage>
</organism>
<name>A0A486XVQ5_9GAMM</name>
<feature type="domain" description="UDP-N-acetylglucosamine 2-epimerase" evidence="2">
    <location>
        <begin position="2"/>
        <end position="212"/>
    </location>
</feature>
<accession>A0A486XVQ5</accession>
<evidence type="ECO:0000256" key="1">
    <source>
        <dbReference type="RuleBase" id="RU003513"/>
    </source>
</evidence>
<sequence length="228" mass="25122">MTASHKLRVERLGEEPWRVHIVGSGGVDRLRLTQVLDKAQLAKMSGLTVEDDYVVLIHHPLNGMNNLAIEEINAAVNAAKRHGLHIIIGAPNSDPGSAALYQHIQSLSGVEVYANLPRVEFINLLRHARVLMGNSSLAFHEADYLGLPAINVGARQTGRQHSGHILFTESTEVAVDKALNTVLHDVQYRERLNPGQSFYGDGFMAEKTLQILLSLPIKSKLIAKQLTY</sequence>